<dbReference type="InterPro" id="IPR024607">
    <property type="entry name" value="Sulfatase_CS"/>
</dbReference>
<dbReference type="InterPro" id="IPR017850">
    <property type="entry name" value="Alkaline_phosphatase_core_sf"/>
</dbReference>
<dbReference type="eggNOG" id="COG3119">
    <property type="taxonomic scope" value="Bacteria"/>
</dbReference>
<evidence type="ECO:0000256" key="2">
    <source>
        <dbReference type="ARBA" id="ARBA00022801"/>
    </source>
</evidence>
<dbReference type="HOGENOM" id="CLU_006332_10_3_0"/>
<accession>L0DPK1</accession>
<comment type="similarity">
    <text evidence="1">Belongs to the sulfatase family.</text>
</comment>
<dbReference type="PANTHER" id="PTHR43751">
    <property type="entry name" value="SULFATASE"/>
    <property type="match status" value="1"/>
</dbReference>
<dbReference type="Gene3D" id="3.40.720.10">
    <property type="entry name" value="Alkaline Phosphatase, subunit A"/>
    <property type="match status" value="1"/>
</dbReference>
<keyword evidence="6" id="KW-1185">Reference proteome</keyword>
<dbReference type="InterPro" id="IPR052701">
    <property type="entry name" value="GAG_Ulvan_Degrading_Sulfatases"/>
</dbReference>
<keyword evidence="3" id="KW-0732">Signal</keyword>
<feature type="signal peptide" evidence="3">
    <location>
        <begin position="1"/>
        <end position="23"/>
    </location>
</feature>
<evidence type="ECO:0000313" key="6">
    <source>
        <dbReference type="Proteomes" id="UP000010798"/>
    </source>
</evidence>
<reference evidence="5 6" key="1">
    <citation type="submission" date="2012-02" db="EMBL/GenBank/DDBJ databases">
        <title>Complete sequence of chromosome of Singulisphaera acidiphila DSM 18658.</title>
        <authorList>
            <consortium name="US DOE Joint Genome Institute (JGI-PGF)"/>
            <person name="Lucas S."/>
            <person name="Copeland A."/>
            <person name="Lapidus A."/>
            <person name="Glavina del Rio T."/>
            <person name="Dalin E."/>
            <person name="Tice H."/>
            <person name="Bruce D."/>
            <person name="Goodwin L."/>
            <person name="Pitluck S."/>
            <person name="Peters L."/>
            <person name="Ovchinnikova G."/>
            <person name="Chertkov O."/>
            <person name="Kyrpides N."/>
            <person name="Mavromatis K."/>
            <person name="Ivanova N."/>
            <person name="Brettin T."/>
            <person name="Detter J.C."/>
            <person name="Han C."/>
            <person name="Larimer F."/>
            <person name="Land M."/>
            <person name="Hauser L."/>
            <person name="Markowitz V."/>
            <person name="Cheng J.-F."/>
            <person name="Hugenholtz P."/>
            <person name="Woyke T."/>
            <person name="Wu D."/>
            <person name="Tindall B."/>
            <person name="Pomrenke H."/>
            <person name="Brambilla E."/>
            <person name="Klenk H.-P."/>
            <person name="Eisen J.A."/>
        </authorList>
    </citation>
    <scope>NUCLEOTIDE SEQUENCE [LARGE SCALE GENOMIC DNA]</scope>
    <source>
        <strain evidence="6">ATCC BAA-1392 / DSM 18658 / VKM B-2454 / MOB10</strain>
    </source>
</reference>
<dbReference type="STRING" id="886293.Sinac_7118"/>
<feature type="chain" id="PRO_5003940476" evidence="3">
    <location>
        <begin position="24"/>
        <end position="517"/>
    </location>
</feature>
<dbReference type="RefSeq" id="WP_015250244.1">
    <property type="nucleotide sequence ID" value="NC_019892.1"/>
</dbReference>
<evidence type="ECO:0000256" key="1">
    <source>
        <dbReference type="ARBA" id="ARBA00008779"/>
    </source>
</evidence>
<dbReference type="PANTHER" id="PTHR43751:SF6">
    <property type="entry name" value="N-ACETYLGALACTOSAMINE-6-O-SULFATASE"/>
    <property type="match status" value="1"/>
</dbReference>
<proteinExistence type="inferred from homology"/>
<dbReference type="Gene3D" id="3.30.1120.10">
    <property type="match status" value="1"/>
</dbReference>
<dbReference type="EMBL" id="CP003364">
    <property type="protein sequence ID" value="AGA31172.1"/>
    <property type="molecule type" value="Genomic_DNA"/>
</dbReference>
<dbReference type="KEGG" id="saci:Sinac_7118"/>
<dbReference type="Proteomes" id="UP000010798">
    <property type="component" value="Chromosome"/>
</dbReference>
<evidence type="ECO:0000259" key="4">
    <source>
        <dbReference type="Pfam" id="PF00884"/>
    </source>
</evidence>
<dbReference type="GO" id="GO:0016787">
    <property type="term" value="F:hydrolase activity"/>
    <property type="evidence" value="ECO:0007669"/>
    <property type="project" value="UniProtKB-KW"/>
</dbReference>
<dbReference type="OrthoDB" id="9783154at2"/>
<dbReference type="CDD" id="cd16143">
    <property type="entry name" value="ARS_like"/>
    <property type="match status" value="1"/>
</dbReference>
<dbReference type="InterPro" id="IPR000917">
    <property type="entry name" value="Sulfatase_N"/>
</dbReference>
<dbReference type="Pfam" id="PF00884">
    <property type="entry name" value="Sulfatase"/>
    <property type="match status" value="1"/>
</dbReference>
<organism evidence="5 6">
    <name type="scientific">Singulisphaera acidiphila (strain ATCC BAA-1392 / DSM 18658 / VKM B-2454 / MOB10)</name>
    <dbReference type="NCBI Taxonomy" id="886293"/>
    <lineage>
        <taxon>Bacteria</taxon>
        <taxon>Pseudomonadati</taxon>
        <taxon>Planctomycetota</taxon>
        <taxon>Planctomycetia</taxon>
        <taxon>Isosphaerales</taxon>
        <taxon>Isosphaeraceae</taxon>
        <taxon>Singulisphaera</taxon>
    </lineage>
</organism>
<sequence length="517" mass="55656">MRSRFSTATALVLALWGTTVSGADDVSPNIVVIYADDLGYGDLGCYGATQVKTPNLDRLAARGLRFTDAHASAATCTPSRYALLTGEYAWRQKGTNILPGDASLIIKPGRITVPAMLKQAGYTTGCVGKWHLGLGEGPIDWNSEIRPGPLEVGFDSSFILPATGDRVPCVYVKDRRVVGLDPKDPIRVDYLQPVGDDPTGRLNPDQLKIKLSHGHDNTIVNGISRIGYMAGGKAARWVDEDMADVLTREATAFIDRNQAHPFFLYFATHDVHVPRVPHPRFAGKSGCGVRGDVIEELDWCVGEVLATLDRLKLADNTLVLFSSDNGPVVDDGYADDAEPMLNGHRPAGPLRGGKYSPYEGGTRVPLIACWPAKIKPGISDALICQIDLLATFAALTKRNLPQEAGPDSFDVLPALLGTSPVGRDHLVEQGGGLSLRQGKWKLISRQANGQGGPVATKKAAVAKKKKNGPSASAVELFDLAVDPAETNNLASSHLEEVEQLSRLLERIRQEGRSRLVH</sequence>
<evidence type="ECO:0000256" key="3">
    <source>
        <dbReference type="SAM" id="SignalP"/>
    </source>
</evidence>
<feature type="domain" description="Sulfatase N-terminal" evidence="4">
    <location>
        <begin position="28"/>
        <end position="396"/>
    </location>
</feature>
<dbReference type="PROSITE" id="PS00149">
    <property type="entry name" value="SULFATASE_2"/>
    <property type="match status" value="1"/>
</dbReference>
<dbReference type="AlphaFoldDB" id="L0DPK1"/>
<dbReference type="PROSITE" id="PS00523">
    <property type="entry name" value="SULFATASE_1"/>
    <property type="match status" value="1"/>
</dbReference>
<evidence type="ECO:0000313" key="5">
    <source>
        <dbReference type="EMBL" id="AGA31172.1"/>
    </source>
</evidence>
<dbReference type="SUPFAM" id="SSF53649">
    <property type="entry name" value="Alkaline phosphatase-like"/>
    <property type="match status" value="1"/>
</dbReference>
<keyword evidence="2" id="KW-0378">Hydrolase</keyword>
<name>L0DPK1_SINAD</name>
<protein>
    <submittedName>
        <fullName evidence="5">Arylsulfatase A family protein</fullName>
    </submittedName>
</protein>
<gene>
    <name evidence="5" type="ordered locus">Sinac_7118</name>
</gene>